<sequence>MTADISFAVPYYSAPEYLREALESLRSQTHLNWEAVVVDDASPNPVAELVAEFNDRRITYVRNDTNLGLAANWNKALALTNAPLVCILHSDDLLEPQYASTMVDLMTTNPEATAGHCRVSIIGPDGLPRRTLTDAVKQVIQPKAKGLVVSVGEDGLASMLRGSWIYCPTLCFRRSHLPSVPFDDSWRFMLDFDLIARIFLNGQQIVGTTSKLYRYRRHDGAQTRVLTNELTRFEEELAFYGQMYRAAKERQWLTAQRHAKRATVIRLHLLLQVAARLVGLRFTSATRALRLVFRSVKQ</sequence>
<evidence type="ECO:0000313" key="2">
    <source>
        <dbReference type="EMBL" id="CAB4960728.1"/>
    </source>
</evidence>
<dbReference type="AlphaFoldDB" id="A0A6J7KWE5"/>
<dbReference type="InterPro" id="IPR001173">
    <property type="entry name" value="Glyco_trans_2-like"/>
</dbReference>
<dbReference type="Gene3D" id="3.90.550.10">
    <property type="entry name" value="Spore Coat Polysaccharide Biosynthesis Protein SpsA, Chain A"/>
    <property type="match status" value="1"/>
</dbReference>
<dbReference type="SUPFAM" id="SSF53448">
    <property type="entry name" value="Nucleotide-diphospho-sugar transferases"/>
    <property type="match status" value="1"/>
</dbReference>
<proteinExistence type="predicted"/>
<dbReference type="InterPro" id="IPR029044">
    <property type="entry name" value="Nucleotide-diphossugar_trans"/>
</dbReference>
<name>A0A6J7KWE5_9ZZZZ</name>
<reference evidence="2" key="1">
    <citation type="submission" date="2020-05" db="EMBL/GenBank/DDBJ databases">
        <authorList>
            <person name="Chiriac C."/>
            <person name="Salcher M."/>
            <person name="Ghai R."/>
            <person name="Kavagutti S V."/>
        </authorList>
    </citation>
    <scope>NUCLEOTIDE SEQUENCE</scope>
</reference>
<protein>
    <submittedName>
        <fullName evidence="2">Unannotated protein</fullName>
    </submittedName>
</protein>
<dbReference type="Pfam" id="PF00535">
    <property type="entry name" value="Glycos_transf_2"/>
    <property type="match status" value="1"/>
</dbReference>
<feature type="domain" description="Glycosyltransferase 2-like" evidence="1">
    <location>
        <begin position="6"/>
        <end position="160"/>
    </location>
</feature>
<dbReference type="PANTHER" id="PTHR22916">
    <property type="entry name" value="GLYCOSYLTRANSFERASE"/>
    <property type="match status" value="1"/>
</dbReference>
<accession>A0A6J7KWE5</accession>
<dbReference type="EMBL" id="CAFBNR010000020">
    <property type="protein sequence ID" value="CAB4960728.1"/>
    <property type="molecule type" value="Genomic_DNA"/>
</dbReference>
<gene>
    <name evidence="2" type="ORF">UFOPK3879_00588</name>
</gene>
<dbReference type="GO" id="GO:0016758">
    <property type="term" value="F:hexosyltransferase activity"/>
    <property type="evidence" value="ECO:0007669"/>
    <property type="project" value="UniProtKB-ARBA"/>
</dbReference>
<dbReference type="PANTHER" id="PTHR22916:SF3">
    <property type="entry name" value="UDP-GLCNAC:BETAGAL BETA-1,3-N-ACETYLGLUCOSAMINYLTRANSFERASE-LIKE PROTEIN 1"/>
    <property type="match status" value="1"/>
</dbReference>
<organism evidence="2">
    <name type="scientific">freshwater metagenome</name>
    <dbReference type="NCBI Taxonomy" id="449393"/>
    <lineage>
        <taxon>unclassified sequences</taxon>
        <taxon>metagenomes</taxon>
        <taxon>ecological metagenomes</taxon>
    </lineage>
</organism>
<evidence type="ECO:0000259" key="1">
    <source>
        <dbReference type="Pfam" id="PF00535"/>
    </source>
</evidence>